<proteinExistence type="predicted"/>
<dbReference type="Proteomes" id="UP001162164">
    <property type="component" value="Unassembled WGS sequence"/>
</dbReference>
<feature type="domain" description="HP" evidence="1">
    <location>
        <begin position="22"/>
        <end position="85"/>
    </location>
</feature>
<gene>
    <name evidence="2" type="ORF">NQ317_012116</name>
</gene>
<keyword evidence="3" id="KW-1185">Reference proteome</keyword>
<dbReference type="PANTHER" id="PTHR24213">
    <property type="entry name" value="ACTIN-BINDING LIM PROTEIN"/>
    <property type="match status" value="1"/>
</dbReference>
<dbReference type="SMART" id="SM00153">
    <property type="entry name" value="VHP"/>
    <property type="match status" value="1"/>
</dbReference>
<dbReference type="EMBL" id="JAPWTJ010001033">
    <property type="protein sequence ID" value="KAJ8974221.1"/>
    <property type="molecule type" value="Genomic_DNA"/>
</dbReference>
<dbReference type="SUPFAM" id="SSF47050">
    <property type="entry name" value="VHP, Villin headpiece domain"/>
    <property type="match status" value="1"/>
</dbReference>
<name>A0ABQ9J7U3_9CUCU</name>
<protein>
    <recommendedName>
        <fullName evidence="1">HP domain-containing protein</fullName>
    </recommendedName>
</protein>
<dbReference type="Pfam" id="PF02209">
    <property type="entry name" value="VHP"/>
    <property type="match status" value="1"/>
</dbReference>
<organism evidence="2 3">
    <name type="scientific">Molorchus minor</name>
    <dbReference type="NCBI Taxonomy" id="1323400"/>
    <lineage>
        <taxon>Eukaryota</taxon>
        <taxon>Metazoa</taxon>
        <taxon>Ecdysozoa</taxon>
        <taxon>Arthropoda</taxon>
        <taxon>Hexapoda</taxon>
        <taxon>Insecta</taxon>
        <taxon>Pterygota</taxon>
        <taxon>Neoptera</taxon>
        <taxon>Endopterygota</taxon>
        <taxon>Coleoptera</taxon>
        <taxon>Polyphaga</taxon>
        <taxon>Cucujiformia</taxon>
        <taxon>Chrysomeloidea</taxon>
        <taxon>Cerambycidae</taxon>
        <taxon>Lamiinae</taxon>
        <taxon>Monochamini</taxon>
        <taxon>Molorchus</taxon>
    </lineage>
</organism>
<dbReference type="PROSITE" id="PS51089">
    <property type="entry name" value="HP"/>
    <property type="match status" value="1"/>
</dbReference>
<evidence type="ECO:0000313" key="2">
    <source>
        <dbReference type="EMBL" id="KAJ8974221.1"/>
    </source>
</evidence>
<reference evidence="2" key="1">
    <citation type="journal article" date="2023" name="Insect Mol. Biol.">
        <title>Genome sequencing provides insights into the evolution of gene families encoding plant cell wall-degrading enzymes in longhorned beetles.</title>
        <authorList>
            <person name="Shin N.R."/>
            <person name="Okamura Y."/>
            <person name="Kirsch R."/>
            <person name="Pauchet Y."/>
        </authorList>
    </citation>
    <scope>NUCLEOTIDE SEQUENCE</scope>
    <source>
        <strain evidence="2">MMC_N1</strain>
    </source>
</reference>
<dbReference type="InterPro" id="IPR003128">
    <property type="entry name" value="Villin_headpiece"/>
</dbReference>
<comment type="caution">
    <text evidence="2">The sequence shown here is derived from an EMBL/GenBank/DDBJ whole genome shotgun (WGS) entry which is preliminary data.</text>
</comment>
<evidence type="ECO:0000313" key="3">
    <source>
        <dbReference type="Proteomes" id="UP001162164"/>
    </source>
</evidence>
<sequence>MISLSGRKKPGEMCCLEQELSLLSRTTYPLSDLLQRPLPEGVDPTHIEKYLSPEDFQDLLSMSKEEFDKLPSWKKTALKKEKGLF</sequence>
<dbReference type="InterPro" id="IPR036886">
    <property type="entry name" value="Villin_headpiece_dom_sf"/>
</dbReference>
<dbReference type="Gene3D" id="1.10.950.10">
    <property type="entry name" value="Villin headpiece domain"/>
    <property type="match status" value="1"/>
</dbReference>
<dbReference type="InterPro" id="IPR051618">
    <property type="entry name" value="Actin-binding_LIM"/>
</dbReference>
<dbReference type="PANTHER" id="PTHR24213:SF9">
    <property type="entry name" value="UNCOORDINATED 115A, ISOFORM B-RELATED"/>
    <property type="match status" value="1"/>
</dbReference>
<accession>A0ABQ9J7U3</accession>
<evidence type="ECO:0000259" key="1">
    <source>
        <dbReference type="PROSITE" id="PS51089"/>
    </source>
</evidence>